<name>A0A559JRC6_9BACL</name>
<dbReference type="InterPro" id="IPR001736">
    <property type="entry name" value="PLipase_D/transphosphatidylase"/>
</dbReference>
<dbReference type="Proteomes" id="UP000317036">
    <property type="component" value="Unassembled WGS sequence"/>
</dbReference>
<evidence type="ECO:0000256" key="5">
    <source>
        <dbReference type="ARBA" id="ARBA00022963"/>
    </source>
</evidence>
<evidence type="ECO:0000256" key="3">
    <source>
        <dbReference type="ARBA" id="ARBA00012027"/>
    </source>
</evidence>
<evidence type="ECO:0000313" key="8">
    <source>
        <dbReference type="EMBL" id="TVY02438.1"/>
    </source>
</evidence>
<keyword evidence="5" id="KW-0442">Lipid degradation</keyword>
<organism evidence="8 9">
    <name type="scientific">Paenibacillus cremeus</name>
    <dbReference type="NCBI Taxonomy" id="2163881"/>
    <lineage>
        <taxon>Bacteria</taxon>
        <taxon>Bacillati</taxon>
        <taxon>Bacillota</taxon>
        <taxon>Bacilli</taxon>
        <taxon>Bacillales</taxon>
        <taxon>Paenibacillaceae</taxon>
        <taxon>Paenibacillus</taxon>
    </lineage>
</organism>
<comment type="similarity">
    <text evidence="2">Belongs to the phospholipase D family.</text>
</comment>
<dbReference type="InterPro" id="IPR025202">
    <property type="entry name" value="PLD-like_dom"/>
</dbReference>
<dbReference type="CDD" id="cd09170">
    <property type="entry name" value="PLDc_Nuc"/>
    <property type="match status" value="1"/>
</dbReference>
<evidence type="ECO:0000313" key="9">
    <source>
        <dbReference type="Proteomes" id="UP000317036"/>
    </source>
</evidence>
<evidence type="ECO:0000256" key="4">
    <source>
        <dbReference type="ARBA" id="ARBA00022801"/>
    </source>
</evidence>
<dbReference type="SUPFAM" id="SSF56024">
    <property type="entry name" value="Phospholipase D/nuclease"/>
    <property type="match status" value="1"/>
</dbReference>
<accession>A0A559JRC6</accession>
<comment type="caution">
    <text evidence="8">The sequence shown here is derived from an EMBL/GenBank/DDBJ whole genome shotgun (WGS) entry which is preliminary data.</text>
</comment>
<dbReference type="PANTHER" id="PTHR43856:SF1">
    <property type="entry name" value="MITOCHONDRIAL CARDIOLIPIN HYDROLASE"/>
    <property type="match status" value="1"/>
</dbReference>
<gene>
    <name evidence="8" type="ORF">FPZ49_31750</name>
</gene>
<dbReference type="Gene3D" id="3.30.870.10">
    <property type="entry name" value="Endonuclease Chain A"/>
    <property type="match status" value="1"/>
</dbReference>
<comment type="catalytic activity">
    <reaction evidence="1">
        <text>a 1,2-diacyl-sn-glycero-3-phosphocholine + H2O = a 1,2-diacyl-sn-glycero-3-phosphate + choline + H(+)</text>
        <dbReference type="Rhea" id="RHEA:14445"/>
        <dbReference type="ChEBI" id="CHEBI:15354"/>
        <dbReference type="ChEBI" id="CHEBI:15377"/>
        <dbReference type="ChEBI" id="CHEBI:15378"/>
        <dbReference type="ChEBI" id="CHEBI:57643"/>
        <dbReference type="ChEBI" id="CHEBI:58608"/>
        <dbReference type="EC" id="3.1.4.4"/>
    </reaction>
</comment>
<dbReference type="GO" id="GO:0004630">
    <property type="term" value="F:phospholipase D activity"/>
    <property type="evidence" value="ECO:0007669"/>
    <property type="project" value="UniProtKB-EC"/>
</dbReference>
<dbReference type="AlphaFoldDB" id="A0A559JRC6"/>
<feature type="domain" description="PLD phosphodiesterase" evidence="7">
    <location>
        <begin position="117"/>
        <end position="144"/>
    </location>
</feature>
<dbReference type="GO" id="GO:0016042">
    <property type="term" value="P:lipid catabolic process"/>
    <property type="evidence" value="ECO:0007669"/>
    <property type="project" value="UniProtKB-KW"/>
</dbReference>
<dbReference type="InterPro" id="IPR051406">
    <property type="entry name" value="PLD_domain"/>
</dbReference>
<dbReference type="Pfam" id="PF13091">
    <property type="entry name" value="PLDc_2"/>
    <property type="match status" value="1"/>
</dbReference>
<evidence type="ECO:0000259" key="7">
    <source>
        <dbReference type="PROSITE" id="PS50035"/>
    </source>
</evidence>
<dbReference type="PANTHER" id="PTHR43856">
    <property type="entry name" value="CARDIOLIPIN HYDROLASE"/>
    <property type="match status" value="1"/>
</dbReference>
<dbReference type="EMBL" id="VNJI01000065">
    <property type="protein sequence ID" value="TVY02438.1"/>
    <property type="molecule type" value="Genomic_DNA"/>
</dbReference>
<evidence type="ECO:0000256" key="1">
    <source>
        <dbReference type="ARBA" id="ARBA00000798"/>
    </source>
</evidence>
<protein>
    <recommendedName>
        <fullName evidence="3">phospholipase D</fullName>
        <ecNumber evidence="3">3.1.4.4</ecNumber>
    </recommendedName>
</protein>
<dbReference type="EC" id="3.1.4.4" evidence="3"/>
<sequence>MLVLALSLGLIGTSCSKATNVANAPPLSKEIEYAFTKENQHPEKLLIQVINAAQSTLDIAIYSLTNKDITNAIIDAKRRGVAVRIITDQSMAHTQMSQVQLLKQMKDTGIPIKENAHSGIMHLKVTIADKSVITTGSFNYSVAAATVNDEVLISLHSPPLAGEWSDEFGKMWNDAVDFRDLK</sequence>
<keyword evidence="9" id="KW-1185">Reference proteome</keyword>
<keyword evidence="6" id="KW-0443">Lipid metabolism</keyword>
<proteinExistence type="inferred from homology"/>
<evidence type="ECO:0000256" key="6">
    <source>
        <dbReference type="ARBA" id="ARBA00023098"/>
    </source>
</evidence>
<keyword evidence="4" id="KW-0378">Hydrolase</keyword>
<dbReference type="PROSITE" id="PS50035">
    <property type="entry name" value="PLD"/>
    <property type="match status" value="1"/>
</dbReference>
<reference evidence="8 9" key="1">
    <citation type="submission" date="2019-07" db="EMBL/GenBank/DDBJ databases">
        <authorList>
            <person name="Kim J."/>
        </authorList>
    </citation>
    <scope>NUCLEOTIDE SEQUENCE [LARGE SCALE GENOMIC DNA]</scope>
    <source>
        <strain evidence="8 9">JC52</strain>
    </source>
</reference>
<dbReference type="GO" id="GO:0006793">
    <property type="term" value="P:phosphorus metabolic process"/>
    <property type="evidence" value="ECO:0007669"/>
    <property type="project" value="UniProtKB-ARBA"/>
</dbReference>
<dbReference type="GO" id="GO:0016891">
    <property type="term" value="F:RNA endonuclease activity producing 5'-phosphomonoesters, hydrolytic mechanism"/>
    <property type="evidence" value="ECO:0007669"/>
    <property type="project" value="TreeGrafter"/>
</dbReference>
<evidence type="ECO:0000256" key="2">
    <source>
        <dbReference type="ARBA" id="ARBA00008664"/>
    </source>
</evidence>
<dbReference type="OrthoDB" id="281759at2"/>